<keyword evidence="2" id="KW-0732">Signal</keyword>
<gene>
    <name evidence="3" type="ORF">EUZ87_11760</name>
</gene>
<feature type="chain" id="PRO_5020500044" evidence="2">
    <location>
        <begin position="28"/>
        <end position="226"/>
    </location>
</feature>
<dbReference type="AlphaFoldDB" id="A0A4V2L1L5"/>
<sequence length="226" mass="24515">MYKYGKIWVFASMALLLWHTQLLTAHADEECATPVAEQSVVADVAEPTEAKCRAVVARNNVIFNEDSTAATNDESAATANQSVVSDQVIIDEGDQVAESSAALSNAVSVTANEESPVSLSEVEGAESAHGQSILTHEEMATDSLVNGDAELLIAEPVTVIRPNEIGRWLTNRHLLVLNKIFPMTMMSLINIVVLPKQWRMTSLRMMRTLCLATLVLIGILMRALGP</sequence>
<proteinExistence type="predicted"/>
<protein>
    <submittedName>
        <fullName evidence="3">Uncharacterized protein</fullName>
    </submittedName>
</protein>
<dbReference type="EMBL" id="SEHH01000085">
    <property type="protein sequence ID" value="TBX39974.1"/>
    <property type="molecule type" value="Genomic_DNA"/>
</dbReference>
<organism evidence="3 4">
    <name type="scientific">Lactiplantibacillus paraplantarum</name>
    <dbReference type="NCBI Taxonomy" id="60520"/>
    <lineage>
        <taxon>Bacteria</taxon>
        <taxon>Bacillati</taxon>
        <taxon>Bacillota</taxon>
        <taxon>Bacilli</taxon>
        <taxon>Lactobacillales</taxon>
        <taxon>Lactobacillaceae</taxon>
        <taxon>Lactiplantibacillus</taxon>
    </lineage>
</organism>
<evidence type="ECO:0000256" key="2">
    <source>
        <dbReference type="SAM" id="SignalP"/>
    </source>
</evidence>
<feature type="signal peptide" evidence="2">
    <location>
        <begin position="1"/>
        <end position="27"/>
    </location>
</feature>
<evidence type="ECO:0000256" key="1">
    <source>
        <dbReference type="SAM" id="Phobius"/>
    </source>
</evidence>
<feature type="transmembrane region" description="Helical" evidence="1">
    <location>
        <begin position="174"/>
        <end position="194"/>
    </location>
</feature>
<keyword evidence="1" id="KW-1133">Transmembrane helix</keyword>
<dbReference type="Proteomes" id="UP000292648">
    <property type="component" value="Unassembled WGS sequence"/>
</dbReference>
<feature type="transmembrane region" description="Helical" evidence="1">
    <location>
        <begin position="206"/>
        <end position="225"/>
    </location>
</feature>
<reference evidence="3 4" key="1">
    <citation type="submission" date="2019-01" db="EMBL/GenBank/DDBJ databases">
        <title>Draft genome sequence of Lactobacillus paraplantarum OSY-TC318, a Producer of the novel lantibiotic Paraplantaracin TC318.</title>
        <authorList>
            <person name="Hussein W.E."/>
            <person name="Huang E."/>
            <person name="Yousef A.E."/>
        </authorList>
    </citation>
    <scope>NUCLEOTIDE SEQUENCE [LARGE SCALE GENOMIC DNA]</scope>
    <source>
        <strain evidence="3 4">OSY-TC318</strain>
    </source>
</reference>
<name>A0A4V2L1L5_9LACO</name>
<comment type="caution">
    <text evidence="3">The sequence shown here is derived from an EMBL/GenBank/DDBJ whole genome shotgun (WGS) entry which is preliminary data.</text>
</comment>
<accession>A0A4V2L1L5</accession>
<evidence type="ECO:0000313" key="3">
    <source>
        <dbReference type="EMBL" id="TBX39974.1"/>
    </source>
</evidence>
<keyword evidence="1" id="KW-0472">Membrane</keyword>
<keyword evidence="1" id="KW-0812">Transmembrane</keyword>
<evidence type="ECO:0000313" key="4">
    <source>
        <dbReference type="Proteomes" id="UP000292648"/>
    </source>
</evidence>